<dbReference type="EMBL" id="JYDO01000190">
    <property type="protein sequence ID" value="KRZ67642.1"/>
    <property type="molecule type" value="Genomic_DNA"/>
</dbReference>
<gene>
    <name evidence="1" type="ORF">T10_1627</name>
</gene>
<evidence type="ECO:0000313" key="1">
    <source>
        <dbReference type="EMBL" id="KRZ67642.1"/>
    </source>
</evidence>
<dbReference type="Proteomes" id="UP000054843">
    <property type="component" value="Unassembled WGS sequence"/>
</dbReference>
<name>A0A0V1M7Q0_9BILA</name>
<comment type="caution">
    <text evidence="1">The sequence shown here is derived from an EMBL/GenBank/DDBJ whole genome shotgun (WGS) entry which is preliminary data.</text>
</comment>
<evidence type="ECO:0000313" key="2">
    <source>
        <dbReference type="Proteomes" id="UP000054843"/>
    </source>
</evidence>
<dbReference type="AlphaFoldDB" id="A0A0V1M7Q0"/>
<keyword evidence="2" id="KW-1185">Reference proteome</keyword>
<organism evidence="1 2">
    <name type="scientific">Trichinella papuae</name>
    <dbReference type="NCBI Taxonomy" id="268474"/>
    <lineage>
        <taxon>Eukaryota</taxon>
        <taxon>Metazoa</taxon>
        <taxon>Ecdysozoa</taxon>
        <taxon>Nematoda</taxon>
        <taxon>Enoplea</taxon>
        <taxon>Dorylaimia</taxon>
        <taxon>Trichinellida</taxon>
        <taxon>Trichinellidae</taxon>
        <taxon>Trichinella</taxon>
    </lineage>
</organism>
<accession>A0A0V1M7Q0</accession>
<protein>
    <submittedName>
        <fullName evidence="1">Uncharacterized protein</fullName>
    </submittedName>
</protein>
<sequence>MSHEKSYKKTKKHFMKEISPQLAKRNIEMRYQNEKIYGQTKDAFIRYWLPQNQEDNKIHQNAKSQDVENQRESPVIHTKNMYVAAIK</sequence>
<proteinExistence type="predicted"/>
<reference evidence="1 2" key="1">
    <citation type="submission" date="2015-01" db="EMBL/GenBank/DDBJ databases">
        <title>Evolution of Trichinella species and genotypes.</title>
        <authorList>
            <person name="Korhonen P.K."/>
            <person name="Edoardo P."/>
            <person name="Giuseppe L.R."/>
            <person name="Gasser R.B."/>
        </authorList>
    </citation>
    <scope>NUCLEOTIDE SEQUENCE [LARGE SCALE GENOMIC DNA]</scope>
    <source>
        <strain evidence="1">ISS1980</strain>
    </source>
</reference>